<evidence type="ECO:0000256" key="4">
    <source>
        <dbReference type="ARBA" id="ARBA00022692"/>
    </source>
</evidence>
<evidence type="ECO:0000256" key="3">
    <source>
        <dbReference type="ARBA" id="ARBA00022452"/>
    </source>
</evidence>
<evidence type="ECO:0000256" key="1">
    <source>
        <dbReference type="ARBA" id="ARBA00004571"/>
    </source>
</evidence>
<evidence type="ECO:0000256" key="2">
    <source>
        <dbReference type="ARBA" id="ARBA00022448"/>
    </source>
</evidence>
<keyword evidence="7 8" id="KW-0998">Cell outer membrane</keyword>
<dbReference type="PROSITE" id="PS52016">
    <property type="entry name" value="TONB_DEPENDENT_REC_3"/>
    <property type="match status" value="1"/>
</dbReference>
<dbReference type="PANTHER" id="PTHR47234">
    <property type="match status" value="1"/>
</dbReference>
<dbReference type="InterPro" id="IPR036942">
    <property type="entry name" value="Beta-barrel_TonB_sf"/>
</dbReference>
<comment type="caution">
    <text evidence="10">The sequence shown here is derived from an EMBL/GenBank/DDBJ whole genome shotgun (WGS) entry which is preliminary data.</text>
</comment>
<protein>
    <recommendedName>
        <fullName evidence="9">TonB-dependent receptor-like beta-barrel domain-containing protein</fullName>
    </recommendedName>
</protein>
<keyword evidence="3 8" id="KW-1134">Transmembrane beta strand</keyword>
<dbReference type="InterPro" id="IPR000531">
    <property type="entry name" value="Beta-barrel_TonB"/>
</dbReference>
<evidence type="ECO:0000256" key="5">
    <source>
        <dbReference type="ARBA" id="ARBA00023077"/>
    </source>
</evidence>
<evidence type="ECO:0000313" key="10">
    <source>
        <dbReference type="EMBL" id="GHE82455.1"/>
    </source>
</evidence>
<evidence type="ECO:0000259" key="9">
    <source>
        <dbReference type="Pfam" id="PF00593"/>
    </source>
</evidence>
<feature type="domain" description="TonB-dependent receptor-like beta-barrel" evidence="9">
    <location>
        <begin position="23"/>
        <end position="487"/>
    </location>
</feature>
<reference evidence="11" key="1">
    <citation type="journal article" date="2019" name="Int. J. Syst. Evol. Microbiol.">
        <title>The Global Catalogue of Microorganisms (GCM) 10K type strain sequencing project: providing services to taxonomists for standard genome sequencing and annotation.</title>
        <authorList>
            <consortium name="The Broad Institute Genomics Platform"/>
            <consortium name="The Broad Institute Genome Sequencing Center for Infectious Disease"/>
            <person name="Wu L."/>
            <person name="Ma J."/>
        </authorList>
    </citation>
    <scope>NUCLEOTIDE SEQUENCE [LARGE SCALE GENOMIC DNA]</scope>
    <source>
        <strain evidence="11">CGMCC 1.15922</strain>
    </source>
</reference>
<proteinExistence type="inferred from homology"/>
<gene>
    <name evidence="10" type="ORF">GCM10011501_08350</name>
</gene>
<keyword evidence="4 8" id="KW-0812">Transmembrane</keyword>
<keyword evidence="6 8" id="KW-0472">Membrane</keyword>
<dbReference type="PANTHER" id="PTHR47234:SF2">
    <property type="entry name" value="TONB-DEPENDENT RECEPTOR"/>
    <property type="match status" value="1"/>
</dbReference>
<keyword evidence="11" id="KW-1185">Reference proteome</keyword>
<organism evidence="10 11">
    <name type="scientific">Thalassotalea profundi</name>
    <dbReference type="NCBI Taxonomy" id="2036687"/>
    <lineage>
        <taxon>Bacteria</taxon>
        <taxon>Pseudomonadati</taxon>
        <taxon>Pseudomonadota</taxon>
        <taxon>Gammaproteobacteria</taxon>
        <taxon>Alteromonadales</taxon>
        <taxon>Colwelliaceae</taxon>
        <taxon>Thalassotalea</taxon>
    </lineage>
</organism>
<dbReference type="Proteomes" id="UP000626370">
    <property type="component" value="Unassembled WGS sequence"/>
</dbReference>
<dbReference type="Pfam" id="PF00593">
    <property type="entry name" value="TonB_dep_Rec_b-barrel"/>
    <property type="match status" value="1"/>
</dbReference>
<dbReference type="EMBL" id="BNAH01000003">
    <property type="protein sequence ID" value="GHE82455.1"/>
    <property type="molecule type" value="Genomic_DNA"/>
</dbReference>
<keyword evidence="5" id="KW-0798">TonB box</keyword>
<comment type="subcellular location">
    <subcellularLocation>
        <location evidence="1 8">Cell outer membrane</location>
        <topology evidence="1 8">Multi-pass membrane protein</topology>
    </subcellularLocation>
</comment>
<dbReference type="Gene3D" id="2.40.170.20">
    <property type="entry name" value="TonB-dependent receptor, beta-barrel domain"/>
    <property type="match status" value="1"/>
</dbReference>
<accession>A0ABQ3IG87</accession>
<evidence type="ECO:0000256" key="6">
    <source>
        <dbReference type="ARBA" id="ARBA00023136"/>
    </source>
</evidence>
<keyword evidence="2 8" id="KW-0813">Transport</keyword>
<sequence>MGNPFGVGVVWLGRPLGASYEPALSPRENDTFRTSFNLVGTFDNGWGWDTALTYSKNNYTQYQQDQLKSRLLAALGGVGGPNNDELFSPFDRSNLSQSVIDDFTHMTRSEKTTDLLVLDAVVDGELYELPAGTVGFATGIQVRKESFKVETDDVFEIKFDEAGDPIPVDLIFLQGLSEVDVDKTSFAMFAESIIPVSEDIELKAALRYEKLENDSSIDPKLAVRWQISDQFIMRASASTAFREASLSQQHASSAVITSITDYELDGTPKSPAFVGVIATGNEDLKPEESKNYNIGFIYNPTEDLDFKIDYWRVDYTDLITVENAQGKLIDDPNGVDIIRSDAGFLSSVKVNYFNSSSVNVEGIDFESTWKLSDQFNLSFNASHFISYELTKDNGEVVEAAGSFNVDNFARSMPETKGSFNLNWVGESQRASLNINYVSSYETGVDVSAIPNESSHVDSFTTVDTQYSANFGLTEEAEAVLTLGIKNLLDEMPPRTYIAAGSLSYDPKQHNPLGRVLYAKVKVAF</sequence>
<dbReference type="RefSeq" id="WP_189376858.1">
    <property type="nucleotide sequence ID" value="NZ_BNAH01000003.1"/>
</dbReference>
<dbReference type="SUPFAM" id="SSF56935">
    <property type="entry name" value="Porins"/>
    <property type="match status" value="1"/>
</dbReference>
<name>A0ABQ3IG87_9GAMM</name>
<evidence type="ECO:0000313" key="11">
    <source>
        <dbReference type="Proteomes" id="UP000626370"/>
    </source>
</evidence>
<evidence type="ECO:0000256" key="8">
    <source>
        <dbReference type="PROSITE-ProRule" id="PRU01360"/>
    </source>
</evidence>
<evidence type="ECO:0000256" key="7">
    <source>
        <dbReference type="ARBA" id="ARBA00023237"/>
    </source>
</evidence>
<dbReference type="InterPro" id="IPR039426">
    <property type="entry name" value="TonB-dep_rcpt-like"/>
</dbReference>
<comment type="similarity">
    <text evidence="8">Belongs to the TonB-dependent receptor family.</text>
</comment>